<dbReference type="EMBL" id="JAXCLA010000013">
    <property type="protein sequence ID" value="MDY0749053.1"/>
    <property type="molecule type" value="Genomic_DNA"/>
</dbReference>
<dbReference type="Proteomes" id="UP001285263">
    <property type="component" value="Unassembled WGS sequence"/>
</dbReference>
<accession>A0ABU5DRV9</accession>
<evidence type="ECO:0000256" key="1">
    <source>
        <dbReference type="SAM" id="Phobius"/>
    </source>
</evidence>
<proteinExistence type="predicted"/>
<keyword evidence="1" id="KW-0472">Membrane</keyword>
<organism evidence="2 3">
    <name type="scientific">Roseateles agri</name>
    <dbReference type="NCBI Taxonomy" id="3098619"/>
    <lineage>
        <taxon>Bacteria</taxon>
        <taxon>Pseudomonadati</taxon>
        <taxon>Pseudomonadota</taxon>
        <taxon>Betaproteobacteria</taxon>
        <taxon>Burkholderiales</taxon>
        <taxon>Sphaerotilaceae</taxon>
        <taxon>Roseateles</taxon>
    </lineage>
</organism>
<reference evidence="2 3" key="1">
    <citation type="submission" date="2023-11" db="EMBL/GenBank/DDBJ databases">
        <title>Paucibacter sp. nov., isolated from fresh soil in Korea.</title>
        <authorList>
            <person name="Le N.T.T."/>
        </authorList>
    </citation>
    <scope>NUCLEOTIDE SEQUENCE [LARGE SCALE GENOMIC DNA]</scope>
    <source>
        <strain evidence="2 3">R3-3</strain>
    </source>
</reference>
<evidence type="ECO:0000313" key="3">
    <source>
        <dbReference type="Proteomes" id="UP001285263"/>
    </source>
</evidence>
<feature type="transmembrane region" description="Helical" evidence="1">
    <location>
        <begin position="130"/>
        <end position="147"/>
    </location>
</feature>
<name>A0ABU5DRV9_9BURK</name>
<keyword evidence="1" id="KW-0812">Transmembrane</keyword>
<keyword evidence="3" id="KW-1185">Reference proteome</keyword>
<feature type="transmembrane region" description="Helical" evidence="1">
    <location>
        <begin position="89"/>
        <end position="110"/>
    </location>
</feature>
<sequence>MSLHMLLQFPLLLAAGWAASLWLPGERTQALVDEMGLTGAAWVGAVTIFWMLPIALDLALLDPLMAALKYSSWWSAGLALARSWPRLTVELRAFFLGNTAWMLATAGLLYRETEVRLCVSYRYDEQSWTGAGLMFWAVALGTVALTARRASPREVLQQR</sequence>
<protein>
    <submittedName>
        <fullName evidence="2">Uncharacterized protein</fullName>
    </submittedName>
</protein>
<feature type="transmembrane region" description="Helical" evidence="1">
    <location>
        <begin position="42"/>
        <end position="68"/>
    </location>
</feature>
<comment type="caution">
    <text evidence="2">The sequence shown here is derived from an EMBL/GenBank/DDBJ whole genome shotgun (WGS) entry which is preliminary data.</text>
</comment>
<keyword evidence="1" id="KW-1133">Transmembrane helix</keyword>
<dbReference type="RefSeq" id="WP_320427020.1">
    <property type="nucleotide sequence ID" value="NZ_JAXCLA010000013.1"/>
</dbReference>
<gene>
    <name evidence="2" type="ORF">SNE35_31440</name>
</gene>
<evidence type="ECO:0000313" key="2">
    <source>
        <dbReference type="EMBL" id="MDY0749053.1"/>
    </source>
</evidence>